<dbReference type="RefSeq" id="WP_377775531.1">
    <property type="nucleotide sequence ID" value="NZ_JBHUOQ010000005.1"/>
</dbReference>
<dbReference type="CDD" id="cd05403">
    <property type="entry name" value="NT_KNTase_like"/>
    <property type="match status" value="1"/>
</dbReference>
<evidence type="ECO:0000259" key="3">
    <source>
        <dbReference type="Pfam" id="PF13427"/>
    </source>
</evidence>
<dbReference type="Pfam" id="PF13427">
    <property type="entry name" value="AadA_C"/>
    <property type="match status" value="1"/>
</dbReference>
<keyword evidence="1" id="KW-0808">Transferase</keyword>
<gene>
    <name evidence="4" type="ORF">ACFSX4_12835</name>
</gene>
<feature type="domain" description="Adenylyltransferase AadA C-terminal" evidence="3">
    <location>
        <begin position="148"/>
        <end position="225"/>
    </location>
</feature>
<dbReference type="InterPro" id="IPR043519">
    <property type="entry name" value="NT_sf"/>
</dbReference>
<dbReference type="InterPro" id="IPR002934">
    <property type="entry name" value="Polymerase_NTP_transf_dom"/>
</dbReference>
<feature type="domain" description="Polymerase nucleotidyl transferase" evidence="2">
    <location>
        <begin position="10"/>
        <end position="89"/>
    </location>
</feature>
<dbReference type="Pfam" id="PF01909">
    <property type="entry name" value="NTP_transf_2"/>
    <property type="match status" value="1"/>
</dbReference>
<dbReference type="InterPro" id="IPR025184">
    <property type="entry name" value="AadA_C"/>
</dbReference>
<reference evidence="5" key="1">
    <citation type="journal article" date="2019" name="Int. J. Syst. Evol. Microbiol.">
        <title>The Global Catalogue of Microorganisms (GCM) 10K type strain sequencing project: providing services to taxonomists for standard genome sequencing and annotation.</title>
        <authorList>
            <consortium name="The Broad Institute Genomics Platform"/>
            <consortium name="The Broad Institute Genome Sequencing Center for Infectious Disease"/>
            <person name="Wu L."/>
            <person name="Ma J."/>
        </authorList>
    </citation>
    <scope>NUCLEOTIDE SEQUENCE [LARGE SCALE GENOMIC DNA]</scope>
    <source>
        <strain evidence="5">KCTC 33575</strain>
    </source>
</reference>
<proteinExistence type="predicted"/>
<evidence type="ECO:0000313" key="5">
    <source>
        <dbReference type="Proteomes" id="UP001597519"/>
    </source>
</evidence>
<comment type="caution">
    <text evidence="4">The sequence shown here is derived from an EMBL/GenBank/DDBJ whole genome shotgun (WGS) entry which is preliminary data.</text>
</comment>
<sequence length="248" mass="28972">MDRLNSYIERINDAVKQVLKDRYIGVYIHGSVAEGTFKWDRSDVDVLVMMSGGLNSSEKISLLQLFKELESEGTEKGLEISILNKEILETADYPLPYEFHYSPYWYESVMSDGWENLNPKLLKDEDLSSHIFNLHQNHIVVEGPPVYEVFPEVSENDFMKSIEYDQYDAAVTSVDTVMNLCRFDYFLNTGRLVSKAEVLKHVLKRSKAYNEFLKVVECLYNHNKRYLPAEYLEEASQFRQDINHKKEI</sequence>
<evidence type="ECO:0000256" key="1">
    <source>
        <dbReference type="ARBA" id="ARBA00022679"/>
    </source>
</evidence>
<keyword evidence="5" id="KW-1185">Reference proteome</keyword>
<dbReference type="Gene3D" id="3.30.460.10">
    <property type="entry name" value="Beta Polymerase, domain 2"/>
    <property type="match status" value="1"/>
</dbReference>
<organism evidence="4 5">
    <name type="scientific">Corticicoccus populi</name>
    <dbReference type="NCBI Taxonomy" id="1812821"/>
    <lineage>
        <taxon>Bacteria</taxon>
        <taxon>Bacillati</taxon>
        <taxon>Bacillota</taxon>
        <taxon>Bacilli</taxon>
        <taxon>Bacillales</taxon>
        <taxon>Staphylococcaceae</taxon>
        <taxon>Corticicoccus</taxon>
    </lineage>
</organism>
<name>A0ABW5WZR1_9STAP</name>
<dbReference type="SUPFAM" id="SSF81301">
    <property type="entry name" value="Nucleotidyltransferase"/>
    <property type="match status" value="1"/>
</dbReference>
<protein>
    <submittedName>
        <fullName evidence="4">Nucleotidyltransferase domain-containing protein</fullName>
    </submittedName>
</protein>
<accession>A0ABW5WZR1</accession>
<evidence type="ECO:0000313" key="4">
    <source>
        <dbReference type="EMBL" id="MFD2831353.1"/>
    </source>
</evidence>
<dbReference type="EMBL" id="JBHUOQ010000005">
    <property type="protein sequence ID" value="MFD2831353.1"/>
    <property type="molecule type" value="Genomic_DNA"/>
</dbReference>
<evidence type="ECO:0000259" key="2">
    <source>
        <dbReference type="Pfam" id="PF01909"/>
    </source>
</evidence>
<dbReference type="Proteomes" id="UP001597519">
    <property type="component" value="Unassembled WGS sequence"/>
</dbReference>